<evidence type="ECO:0000256" key="2">
    <source>
        <dbReference type="ARBA" id="ARBA00023125"/>
    </source>
</evidence>
<keyword evidence="1" id="KW-0805">Transcription regulation</keyword>
<keyword evidence="3" id="KW-0804">Transcription</keyword>
<dbReference type="GO" id="GO:0000976">
    <property type="term" value="F:transcription cis-regulatory region binding"/>
    <property type="evidence" value="ECO:0007669"/>
    <property type="project" value="TreeGrafter"/>
</dbReference>
<dbReference type="InterPro" id="IPR001647">
    <property type="entry name" value="HTH_TetR"/>
</dbReference>
<dbReference type="InterPro" id="IPR050109">
    <property type="entry name" value="HTH-type_TetR-like_transc_reg"/>
</dbReference>
<dbReference type="Gene3D" id="1.10.10.60">
    <property type="entry name" value="Homeodomain-like"/>
    <property type="match status" value="1"/>
</dbReference>
<feature type="DNA-binding region" description="H-T-H motif" evidence="4">
    <location>
        <begin position="34"/>
        <end position="53"/>
    </location>
</feature>
<name>A0A7C9W4H0_9PSEU</name>
<dbReference type="Proteomes" id="UP000481360">
    <property type="component" value="Unassembled WGS sequence"/>
</dbReference>
<evidence type="ECO:0000256" key="4">
    <source>
        <dbReference type="PROSITE-ProRule" id="PRU00335"/>
    </source>
</evidence>
<evidence type="ECO:0000256" key="1">
    <source>
        <dbReference type="ARBA" id="ARBA00023015"/>
    </source>
</evidence>
<dbReference type="AlphaFoldDB" id="A0A7C9W4H0"/>
<protein>
    <submittedName>
        <fullName evidence="6">TetR family transcriptional regulator</fullName>
    </submittedName>
</protein>
<dbReference type="PANTHER" id="PTHR30055">
    <property type="entry name" value="HTH-TYPE TRANSCRIPTIONAL REGULATOR RUTR"/>
    <property type="match status" value="1"/>
</dbReference>
<comment type="caution">
    <text evidence="6">The sequence shown here is derived from an EMBL/GenBank/DDBJ whole genome shotgun (WGS) entry which is preliminary data.</text>
</comment>
<dbReference type="RefSeq" id="WP_166053373.1">
    <property type="nucleotide sequence ID" value="NZ_JAAMPJ010000013.1"/>
</dbReference>
<dbReference type="GO" id="GO:0003700">
    <property type="term" value="F:DNA-binding transcription factor activity"/>
    <property type="evidence" value="ECO:0007669"/>
    <property type="project" value="TreeGrafter"/>
</dbReference>
<dbReference type="Pfam" id="PF17754">
    <property type="entry name" value="TetR_C_14"/>
    <property type="match status" value="1"/>
</dbReference>
<dbReference type="InterPro" id="IPR009057">
    <property type="entry name" value="Homeodomain-like_sf"/>
</dbReference>
<organism evidence="6 7">
    <name type="scientific">Lentzea alba</name>
    <dbReference type="NCBI Taxonomy" id="2714351"/>
    <lineage>
        <taxon>Bacteria</taxon>
        <taxon>Bacillati</taxon>
        <taxon>Actinomycetota</taxon>
        <taxon>Actinomycetes</taxon>
        <taxon>Pseudonocardiales</taxon>
        <taxon>Pseudonocardiaceae</taxon>
        <taxon>Lentzea</taxon>
    </lineage>
</organism>
<evidence type="ECO:0000256" key="3">
    <source>
        <dbReference type="ARBA" id="ARBA00023163"/>
    </source>
</evidence>
<dbReference type="SUPFAM" id="SSF46689">
    <property type="entry name" value="Homeodomain-like"/>
    <property type="match status" value="1"/>
</dbReference>
<dbReference type="EMBL" id="JAAMPJ010000013">
    <property type="protein sequence ID" value="NGY64557.1"/>
    <property type="molecule type" value="Genomic_DNA"/>
</dbReference>
<sequence>MTAGRRDRKKAATRKALADAALHLFLERGYDNVTVKEIAEAADTAIATLFAHFPAGKEALILDDSGEREASLTAAIRERPDGVSALDALHAFFANRAPFREDLPEEYQRRMDLVLTTPALWAYARTVWVACQGTLAALLAEAAGLAEPDDSLHVLARYVLETPDLASARPDRNAALAEAFAHLKQGWPGL</sequence>
<proteinExistence type="predicted"/>
<dbReference type="PANTHER" id="PTHR30055:SF234">
    <property type="entry name" value="HTH-TYPE TRANSCRIPTIONAL REGULATOR BETI"/>
    <property type="match status" value="1"/>
</dbReference>
<accession>A0A7C9W4H0</accession>
<keyword evidence="7" id="KW-1185">Reference proteome</keyword>
<evidence type="ECO:0000259" key="5">
    <source>
        <dbReference type="PROSITE" id="PS50977"/>
    </source>
</evidence>
<dbReference type="PROSITE" id="PS50977">
    <property type="entry name" value="HTH_TETR_2"/>
    <property type="match status" value="1"/>
</dbReference>
<dbReference type="InterPro" id="IPR041347">
    <property type="entry name" value="MftR_C"/>
</dbReference>
<evidence type="ECO:0000313" key="6">
    <source>
        <dbReference type="EMBL" id="NGY64557.1"/>
    </source>
</evidence>
<gene>
    <name evidence="6" type="ORF">G7043_37165</name>
</gene>
<dbReference type="Pfam" id="PF00440">
    <property type="entry name" value="TetR_N"/>
    <property type="match status" value="1"/>
</dbReference>
<reference evidence="6 7" key="1">
    <citation type="submission" date="2020-03" db="EMBL/GenBank/DDBJ databases">
        <title>Isolation and identification of active actinomycetes.</title>
        <authorList>
            <person name="Sun X."/>
        </authorList>
    </citation>
    <scope>NUCLEOTIDE SEQUENCE [LARGE SCALE GENOMIC DNA]</scope>
    <source>
        <strain evidence="6 7">NEAU-D13</strain>
    </source>
</reference>
<evidence type="ECO:0000313" key="7">
    <source>
        <dbReference type="Proteomes" id="UP000481360"/>
    </source>
</evidence>
<dbReference type="Gene3D" id="1.10.357.10">
    <property type="entry name" value="Tetracycline Repressor, domain 2"/>
    <property type="match status" value="1"/>
</dbReference>
<dbReference type="PRINTS" id="PR00455">
    <property type="entry name" value="HTHTETR"/>
</dbReference>
<keyword evidence="2 4" id="KW-0238">DNA-binding</keyword>
<feature type="domain" description="HTH tetR-type" evidence="5">
    <location>
        <begin position="11"/>
        <end position="71"/>
    </location>
</feature>